<keyword evidence="7" id="KW-0812">Transmembrane</keyword>
<evidence type="ECO:0000256" key="5">
    <source>
        <dbReference type="ARBA" id="ARBA00022679"/>
    </source>
</evidence>
<dbReference type="PANTHER" id="PTHR10462">
    <property type="entry name" value="GLYCOSYLTRANSFERASE-RELATED"/>
    <property type="match status" value="1"/>
</dbReference>
<keyword evidence="4" id="KW-0328">Glycosyltransferase</keyword>
<feature type="transmembrane region" description="Helical" evidence="7">
    <location>
        <begin position="20"/>
        <end position="39"/>
    </location>
</feature>
<dbReference type="Pfam" id="PF03414">
    <property type="entry name" value="Glyco_transf_6"/>
    <property type="match status" value="1"/>
</dbReference>
<evidence type="ECO:0000256" key="2">
    <source>
        <dbReference type="ARBA" id="ARBA00004606"/>
    </source>
</evidence>
<comment type="subcellular location">
    <subcellularLocation>
        <location evidence="2">Membrane</location>
        <topology evidence="2">Single-pass type II membrane protein</topology>
    </subcellularLocation>
</comment>
<evidence type="ECO:0000256" key="1">
    <source>
        <dbReference type="ARBA" id="ARBA00001936"/>
    </source>
</evidence>
<keyword evidence="9" id="KW-1185">Reference proteome</keyword>
<dbReference type="PANTHER" id="PTHR10462:SF29">
    <property type="entry name" value="HISTO-BLOOD GROUP ABO SYSTEM TRANSFERASE"/>
    <property type="match status" value="1"/>
</dbReference>
<dbReference type="Proteomes" id="UP000386466">
    <property type="component" value="Unassembled WGS sequence"/>
</dbReference>
<dbReference type="EMBL" id="CAAGRJ010039880">
    <property type="protein sequence ID" value="VFV46995.1"/>
    <property type="molecule type" value="Genomic_DNA"/>
</dbReference>
<evidence type="ECO:0000256" key="7">
    <source>
        <dbReference type="SAM" id="Phobius"/>
    </source>
</evidence>
<name>A0A485PL98_LYNPA</name>
<evidence type="ECO:0000256" key="6">
    <source>
        <dbReference type="ARBA" id="ARBA00022968"/>
    </source>
</evidence>
<reference evidence="8 9" key="1">
    <citation type="submission" date="2019-01" db="EMBL/GenBank/DDBJ databases">
        <authorList>
            <person name="Alioto T."/>
            <person name="Alioto T."/>
        </authorList>
    </citation>
    <scope>NUCLEOTIDE SEQUENCE [LARGE SCALE GENOMIC DNA]</scope>
</reference>
<dbReference type="GO" id="GO:0005794">
    <property type="term" value="C:Golgi apparatus"/>
    <property type="evidence" value="ECO:0007669"/>
    <property type="project" value="TreeGrafter"/>
</dbReference>
<gene>
    <name evidence="8" type="ORF">LYPA_23C010609</name>
</gene>
<keyword evidence="6" id="KW-0735">Signal-anchor</keyword>
<evidence type="ECO:0000256" key="3">
    <source>
        <dbReference type="ARBA" id="ARBA00010413"/>
    </source>
</evidence>
<dbReference type="InterPro" id="IPR005076">
    <property type="entry name" value="Glyco_trans_6"/>
</dbReference>
<keyword evidence="5" id="KW-0808">Transferase</keyword>
<accession>A0A485PL98</accession>
<evidence type="ECO:0000313" key="9">
    <source>
        <dbReference type="Proteomes" id="UP000386466"/>
    </source>
</evidence>
<keyword evidence="7" id="KW-1133">Transmembrane helix</keyword>
<protein>
    <submittedName>
        <fullName evidence="8">Histo-blood group abo system</fullName>
    </submittedName>
</protein>
<dbReference type="SUPFAM" id="SSF53448">
    <property type="entry name" value="Nucleotide-diphospho-sugar transferases"/>
    <property type="match status" value="1"/>
</dbReference>
<dbReference type="GO" id="GO:0016020">
    <property type="term" value="C:membrane"/>
    <property type="evidence" value="ECO:0007669"/>
    <property type="project" value="UniProtKB-SubCell"/>
</dbReference>
<comment type="similarity">
    <text evidence="3">Belongs to the glycosyltransferase 6 family.</text>
</comment>
<dbReference type="AlphaFoldDB" id="A0A485PL98"/>
<comment type="cofactor">
    <cofactor evidence="1">
        <name>Mn(2+)</name>
        <dbReference type="ChEBI" id="CHEBI:29035"/>
    </cofactor>
</comment>
<keyword evidence="7" id="KW-0472">Membrane</keyword>
<evidence type="ECO:0000256" key="4">
    <source>
        <dbReference type="ARBA" id="ARBA00022676"/>
    </source>
</evidence>
<dbReference type="Gene3D" id="3.90.550.10">
    <property type="entry name" value="Spore Coat Polysaccharide Biosynthesis Protein SpsA, Chain A"/>
    <property type="match status" value="1"/>
</dbReference>
<dbReference type="GO" id="GO:0005975">
    <property type="term" value="P:carbohydrate metabolic process"/>
    <property type="evidence" value="ECO:0007669"/>
    <property type="project" value="InterPro"/>
</dbReference>
<dbReference type="GO" id="GO:0031982">
    <property type="term" value="C:vesicle"/>
    <property type="evidence" value="ECO:0007669"/>
    <property type="project" value="TreeGrafter"/>
</dbReference>
<organism evidence="8 9">
    <name type="scientific">Lynx pardinus</name>
    <name type="common">Iberian lynx</name>
    <name type="synonym">Felis pardina</name>
    <dbReference type="NCBI Taxonomy" id="191816"/>
    <lineage>
        <taxon>Eukaryota</taxon>
        <taxon>Metazoa</taxon>
        <taxon>Chordata</taxon>
        <taxon>Craniata</taxon>
        <taxon>Vertebrata</taxon>
        <taxon>Euteleostomi</taxon>
        <taxon>Mammalia</taxon>
        <taxon>Eutheria</taxon>
        <taxon>Laurasiatheria</taxon>
        <taxon>Carnivora</taxon>
        <taxon>Feliformia</taxon>
        <taxon>Felidae</taxon>
        <taxon>Felinae</taxon>
        <taxon>Lynx</taxon>
    </lineage>
</organism>
<dbReference type="GO" id="GO:0004380">
    <property type="term" value="F:glycoprotein-fucosylgalactoside alpha-N-acetylgalactosaminyltransferase activity"/>
    <property type="evidence" value="ECO:0007669"/>
    <property type="project" value="TreeGrafter"/>
</dbReference>
<evidence type="ECO:0000313" key="8">
    <source>
        <dbReference type="EMBL" id="VFV46995.1"/>
    </source>
</evidence>
<proteinExistence type="inferred from homology"/>
<sequence>MAQLMHILTATQKCRSLHRVTFLLLLALIIIIFRSKGYLNPRSQKLESVQVDASMAVRDHNGLKSVKLPRMVYQQPQVLTPSRKDVLVMTPQLAPILWEGTFKTDILNEQFRLQNATIGFITFPAKKPKTHLKMLLELQRCTSWRDTG</sequence>
<dbReference type="InterPro" id="IPR029044">
    <property type="entry name" value="Nucleotide-diphossugar_trans"/>
</dbReference>